<accession>A0A2H4ST16</accession>
<dbReference type="EMBL" id="CP023326">
    <property type="protein sequence ID" value="ATY66252.1"/>
    <property type="molecule type" value="Genomic_DNA"/>
</dbReference>
<proteinExistence type="predicted"/>
<dbReference type="Proteomes" id="UP000323067">
    <property type="component" value="Chromosome iii"/>
</dbReference>
<gene>
    <name evidence="1" type="ORF">A9K55_001460</name>
</gene>
<reference evidence="1 2" key="1">
    <citation type="journal article" date="2017" name="BMC Genomics">
        <title>Chromosome level assembly and secondary metabolite potential of the parasitic fungus Cordyceps militaris.</title>
        <authorList>
            <person name="Kramer G.J."/>
            <person name="Nodwell J.R."/>
        </authorList>
    </citation>
    <scope>NUCLEOTIDE SEQUENCE [LARGE SCALE GENOMIC DNA]</scope>
    <source>
        <strain evidence="1 2">ATCC 34164</strain>
    </source>
</reference>
<dbReference type="VEuPathDB" id="FungiDB:CCM_00682"/>
<organism evidence="1 2">
    <name type="scientific">Cordyceps militaris</name>
    <name type="common">Caterpillar fungus</name>
    <name type="synonym">Clavaria militaris</name>
    <dbReference type="NCBI Taxonomy" id="73501"/>
    <lineage>
        <taxon>Eukaryota</taxon>
        <taxon>Fungi</taxon>
        <taxon>Dikarya</taxon>
        <taxon>Ascomycota</taxon>
        <taxon>Pezizomycotina</taxon>
        <taxon>Sordariomycetes</taxon>
        <taxon>Hypocreomycetidae</taxon>
        <taxon>Hypocreales</taxon>
        <taxon>Cordycipitaceae</taxon>
        <taxon>Cordyceps</taxon>
    </lineage>
</organism>
<sequence>MSCYIPVHTDRGALPCPGSLAVSTFVKTVFDVLPATEAKKRAWRPLGSTKIEPVWGGEGLRPAYSGARGHDATSQLPTRRARTLVASVASKFLAWLSRGCDALQPKNSHPQPVDFLFLWLARLDFPDHPPKLAGLCQSAVGIFTPTSQDLASKSDKCPAHLEVCRGLGSVA</sequence>
<evidence type="ECO:0000313" key="2">
    <source>
        <dbReference type="Proteomes" id="UP000323067"/>
    </source>
</evidence>
<dbReference type="AlphaFoldDB" id="A0A2H4ST16"/>
<protein>
    <submittedName>
        <fullName evidence="1">Uncharacterized protein</fullName>
    </submittedName>
</protein>
<dbReference type="VEuPathDB" id="FungiDB:A9K55_001460"/>
<evidence type="ECO:0000313" key="1">
    <source>
        <dbReference type="EMBL" id="ATY66252.1"/>
    </source>
</evidence>
<name>A0A2H4ST16_CORMI</name>